<dbReference type="InterPro" id="IPR007630">
    <property type="entry name" value="RNA_pol_sigma70_r4"/>
</dbReference>
<accession>A0A7Y2E5P3</accession>
<feature type="domain" description="RNA polymerase sigma-70" evidence="5">
    <location>
        <begin position="223"/>
        <end position="249"/>
    </location>
</feature>
<name>A0A7Y2E5P3_UNCEI</name>
<dbReference type="GO" id="GO:0006352">
    <property type="term" value="P:DNA-templated transcription initiation"/>
    <property type="evidence" value="ECO:0007669"/>
    <property type="project" value="InterPro"/>
</dbReference>
<dbReference type="NCBIfam" id="TIGR02937">
    <property type="entry name" value="sigma70-ECF"/>
    <property type="match status" value="1"/>
</dbReference>
<dbReference type="GO" id="GO:0003677">
    <property type="term" value="F:DNA binding"/>
    <property type="evidence" value="ECO:0007669"/>
    <property type="project" value="UniProtKB-KW"/>
</dbReference>
<dbReference type="InterPro" id="IPR013325">
    <property type="entry name" value="RNA_pol_sigma_r2"/>
</dbReference>
<sequence length="257" mass="28631">MPSARANKIEPINPDAPAPVWKKPSKAEAYKRYAPLMKYVVDRVASNIPKYVERDDLLNAAALGLFDALEKYDSGKGTKFETYAVWRIRGAVLDELRAMDWASRSVRRKARHIETMTRDLDQRLGRAASDDELASAMDVSSMEMARLLDEVRGVVLLSLSQPAGDTEEGSSGGLAEVIEDPDSSSALDEIESLQMSDVLVEVISQLSEQEKLVLSLYYYEEMTLKEIGMTLDISESRVSQIHTKAISRLKGRMNRAA</sequence>
<dbReference type="Pfam" id="PF04542">
    <property type="entry name" value="Sigma70_r2"/>
    <property type="match status" value="1"/>
</dbReference>
<dbReference type="PANTHER" id="PTHR30385:SF7">
    <property type="entry name" value="RNA POLYMERASE SIGMA FACTOR FLIA"/>
    <property type="match status" value="1"/>
</dbReference>
<dbReference type="GO" id="GO:0016987">
    <property type="term" value="F:sigma factor activity"/>
    <property type="evidence" value="ECO:0007669"/>
    <property type="project" value="UniProtKB-KW"/>
</dbReference>
<keyword evidence="4" id="KW-0804">Transcription</keyword>
<reference evidence="6 7" key="1">
    <citation type="submission" date="2020-03" db="EMBL/GenBank/DDBJ databases">
        <title>Metabolic flexibility allows generalist bacteria to become dominant in a frequently disturbed ecosystem.</title>
        <authorList>
            <person name="Chen Y.-J."/>
            <person name="Leung P.M."/>
            <person name="Bay S.K."/>
            <person name="Hugenholtz P."/>
            <person name="Kessler A.J."/>
            <person name="Shelley G."/>
            <person name="Waite D.W."/>
            <person name="Cook P.L."/>
            <person name="Greening C."/>
        </authorList>
    </citation>
    <scope>NUCLEOTIDE SEQUENCE [LARGE SCALE GENOMIC DNA]</scope>
    <source>
        <strain evidence="6">SS_bin_28</strain>
    </source>
</reference>
<organism evidence="6 7">
    <name type="scientific">Eiseniibacteriota bacterium</name>
    <dbReference type="NCBI Taxonomy" id="2212470"/>
    <lineage>
        <taxon>Bacteria</taxon>
        <taxon>Candidatus Eiseniibacteriota</taxon>
    </lineage>
</organism>
<protein>
    <submittedName>
        <fullName evidence="6">FliA/WhiG family RNA polymerase sigma factor</fullName>
    </submittedName>
</protein>
<dbReference type="SUPFAM" id="SSF88659">
    <property type="entry name" value="Sigma3 and sigma4 domains of RNA polymerase sigma factors"/>
    <property type="match status" value="2"/>
</dbReference>
<dbReference type="EMBL" id="JABDJR010000107">
    <property type="protein sequence ID" value="NNF05688.1"/>
    <property type="molecule type" value="Genomic_DNA"/>
</dbReference>
<gene>
    <name evidence="6" type="ORF">HKN21_02900</name>
</gene>
<comment type="caution">
    <text evidence="6">The sequence shown here is derived from an EMBL/GenBank/DDBJ whole genome shotgun (WGS) entry which is preliminary data.</text>
</comment>
<dbReference type="CDD" id="cd06171">
    <property type="entry name" value="Sigma70_r4"/>
    <property type="match status" value="1"/>
</dbReference>
<evidence type="ECO:0000256" key="3">
    <source>
        <dbReference type="ARBA" id="ARBA00023125"/>
    </source>
</evidence>
<dbReference type="SUPFAM" id="SSF88946">
    <property type="entry name" value="Sigma2 domain of RNA polymerase sigma factors"/>
    <property type="match status" value="1"/>
</dbReference>
<dbReference type="NCBIfam" id="TIGR02479">
    <property type="entry name" value="FliA_WhiG"/>
    <property type="match status" value="1"/>
</dbReference>
<dbReference type="PROSITE" id="PS00716">
    <property type="entry name" value="SIGMA70_2"/>
    <property type="match status" value="1"/>
</dbReference>
<keyword evidence="2" id="KW-0731">Sigma factor</keyword>
<dbReference type="InterPro" id="IPR000943">
    <property type="entry name" value="RNA_pol_sigma70"/>
</dbReference>
<dbReference type="InterPro" id="IPR013324">
    <property type="entry name" value="RNA_pol_sigma_r3/r4-like"/>
</dbReference>
<dbReference type="Gene3D" id="1.20.140.160">
    <property type="match status" value="1"/>
</dbReference>
<dbReference type="NCBIfam" id="NF005413">
    <property type="entry name" value="PRK06986.1"/>
    <property type="match status" value="1"/>
</dbReference>
<dbReference type="AlphaFoldDB" id="A0A7Y2E5P3"/>
<dbReference type="InterPro" id="IPR014284">
    <property type="entry name" value="RNA_pol_sigma-70_dom"/>
</dbReference>
<keyword evidence="1" id="KW-0805">Transcription regulation</keyword>
<dbReference type="PRINTS" id="PR00046">
    <property type="entry name" value="SIGMA70FCT"/>
</dbReference>
<dbReference type="Proteomes" id="UP000547674">
    <property type="component" value="Unassembled WGS sequence"/>
</dbReference>
<dbReference type="PANTHER" id="PTHR30385">
    <property type="entry name" value="SIGMA FACTOR F FLAGELLAR"/>
    <property type="match status" value="1"/>
</dbReference>
<keyword evidence="3" id="KW-0238">DNA-binding</keyword>
<evidence type="ECO:0000256" key="1">
    <source>
        <dbReference type="ARBA" id="ARBA00023015"/>
    </source>
</evidence>
<dbReference type="InterPro" id="IPR007627">
    <property type="entry name" value="RNA_pol_sigma70_r2"/>
</dbReference>
<dbReference type="Pfam" id="PF04539">
    <property type="entry name" value="Sigma70_r3"/>
    <property type="match status" value="1"/>
</dbReference>
<evidence type="ECO:0000313" key="6">
    <source>
        <dbReference type="EMBL" id="NNF05688.1"/>
    </source>
</evidence>
<proteinExistence type="predicted"/>
<evidence type="ECO:0000256" key="4">
    <source>
        <dbReference type="ARBA" id="ARBA00023163"/>
    </source>
</evidence>
<dbReference type="Pfam" id="PF04545">
    <property type="entry name" value="Sigma70_r4"/>
    <property type="match status" value="1"/>
</dbReference>
<dbReference type="GO" id="GO:0003899">
    <property type="term" value="F:DNA-directed RNA polymerase activity"/>
    <property type="evidence" value="ECO:0007669"/>
    <property type="project" value="InterPro"/>
</dbReference>
<evidence type="ECO:0000313" key="7">
    <source>
        <dbReference type="Proteomes" id="UP000547674"/>
    </source>
</evidence>
<dbReference type="Gene3D" id="1.10.1740.10">
    <property type="match status" value="1"/>
</dbReference>
<evidence type="ECO:0000259" key="5">
    <source>
        <dbReference type="PROSITE" id="PS00716"/>
    </source>
</evidence>
<evidence type="ECO:0000256" key="2">
    <source>
        <dbReference type="ARBA" id="ARBA00023082"/>
    </source>
</evidence>
<dbReference type="InterPro" id="IPR007624">
    <property type="entry name" value="RNA_pol_sigma70_r3"/>
</dbReference>
<dbReference type="PIRSF" id="PIRSF000770">
    <property type="entry name" value="RNA_pol_sigma-SigE/K"/>
    <property type="match status" value="1"/>
</dbReference>
<dbReference type="InterPro" id="IPR012845">
    <property type="entry name" value="RNA_pol_sigma_FliA_WhiG"/>
</dbReference>